<evidence type="ECO:0000313" key="1">
    <source>
        <dbReference type="EMBL" id="SBP89314.1"/>
    </source>
</evidence>
<evidence type="ECO:0000313" key="2">
    <source>
        <dbReference type="Proteomes" id="UP000214566"/>
    </source>
</evidence>
<accession>A0A238D856</accession>
<organism evidence="1 2">
    <name type="scientific">Thiomonas delicata</name>
    <name type="common">Thiomonas cuprina</name>
    <dbReference type="NCBI Taxonomy" id="364030"/>
    <lineage>
        <taxon>Bacteria</taxon>
        <taxon>Pseudomonadati</taxon>
        <taxon>Pseudomonadota</taxon>
        <taxon>Betaproteobacteria</taxon>
        <taxon>Burkholderiales</taxon>
        <taxon>Thiomonas</taxon>
    </lineage>
</organism>
<proteinExistence type="predicted"/>
<gene>
    <name evidence="1" type="ORF">THIARS_70934</name>
</gene>
<keyword evidence="2" id="KW-1185">Reference proteome</keyword>
<name>A0A238D856_THIDL</name>
<dbReference type="Proteomes" id="UP000214566">
    <property type="component" value="Unassembled WGS sequence"/>
</dbReference>
<reference evidence="1 2" key="1">
    <citation type="submission" date="2016-06" db="EMBL/GenBank/DDBJ databases">
        <authorList>
            <person name="Kjaerup R.B."/>
            <person name="Dalgaard T.S."/>
            <person name="Juul-Madsen H.R."/>
        </authorList>
    </citation>
    <scope>NUCLEOTIDE SEQUENCE [LARGE SCALE GENOMIC DNA]</scope>
    <source>
        <strain evidence="1 2">DSM 16361</strain>
    </source>
</reference>
<protein>
    <submittedName>
        <fullName evidence="1">Uncharacterized protein</fullName>
    </submittedName>
</protein>
<dbReference type="EMBL" id="FLMQ01000056">
    <property type="protein sequence ID" value="SBP89314.1"/>
    <property type="molecule type" value="Genomic_DNA"/>
</dbReference>
<dbReference type="AlphaFoldDB" id="A0A238D856"/>
<sequence>MDMLLNWRSAGFNDFARGAQNHDLMWMTLQVLPPRPISVPLQGSRQLSCESETIVVRV</sequence>